<evidence type="ECO:0000256" key="5">
    <source>
        <dbReference type="ARBA" id="ARBA00023049"/>
    </source>
</evidence>
<comment type="similarity">
    <text evidence="6">Belongs to the peptidase M3 family.</text>
</comment>
<name>A0A9D1YFI7_9FIRM</name>
<dbReference type="NCBIfam" id="TIGR02289">
    <property type="entry name" value="M3_not_pepF"/>
    <property type="match status" value="1"/>
</dbReference>
<gene>
    <name evidence="8" type="ORF">H9838_03815</name>
</gene>
<dbReference type="GO" id="GO:0046872">
    <property type="term" value="F:metal ion binding"/>
    <property type="evidence" value="ECO:0007669"/>
    <property type="project" value="UniProtKB-UniRule"/>
</dbReference>
<evidence type="ECO:0000256" key="3">
    <source>
        <dbReference type="ARBA" id="ARBA00022801"/>
    </source>
</evidence>
<keyword evidence="5 6" id="KW-0482">Metalloprotease</keyword>
<keyword evidence="3 6" id="KW-0378">Hydrolase</keyword>
<evidence type="ECO:0000313" key="9">
    <source>
        <dbReference type="Proteomes" id="UP000823915"/>
    </source>
</evidence>
<protein>
    <submittedName>
        <fullName evidence="8">M3 family oligoendopeptidase</fullName>
    </submittedName>
</protein>
<evidence type="ECO:0000256" key="1">
    <source>
        <dbReference type="ARBA" id="ARBA00022670"/>
    </source>
</evidence>
<dbReference type="GO" id="GO:0006508">
    <property type="term" value="P:proteolysis"/>
    <property type="evidence" value="ECO:0007669"/>
    <property type="project" value="UniProtKB-KW"/>
</dbReference>
<evidence type="ECO:0000259" key="7">
    <source>
        <dbReference type="Pfam" id="PF01432"/>
    </source>
</evidence>
<proteinExistence type="inferred from homology"/>
<dbReference type="Proteomes" id="UP000823915">
    <property type="component" value="Unassembled WGS sequence"/>
</dbReference>
<keyword evidence="4 6" id="KW-0862">Zinc</keyword>
<organism evidence="8 9">
    <name type="scientific">Candidatus Acutalibacter pullistercoris</name>
    <dbReference type="NCBI Taxonomy" id="2838418"/>
    <lineage>
        <taxon>Bacteria</taxon>
        <taxon>Bacillati</taxon>
        <taxon>Bacillota</taxon>
        <taxon>Clostridia</taxon>
        <taxon>Eubacteriales</taxon>
        <taxon>Acutalibacteraceae</taxon>
        <taxon>Acutalibacter</taxon>
    </lineage>
</organism>
<sequence>MKFSQLPYTRPDYQNVFQELDALTQKVQDAPGAKEQAALYRQAEELLSHVSTQATLCSIRHTVDTRDAFYEAENDYNDQQSPLLQEKLQAFQEALLRSPFRKELEEELGSLLFLNMELELKSFSPEIIPLVQEENRLQNEYQKLYASAQIPFQGKTVTVAQLGPYKESTDRATRRAALEAEGSFFDENRQQFDALYDKLVKNRTEQARKLGYQNFVELGFLRQGRNCYAPEDIAAFRDAVVRDLVPLTEKLKDRQARRLGIPDFKFHDNALKFKDGSAVPQGTPEEILAAGKKMYQELSPETASFIDLMFENELFDVLAKEGKAPGGYCTGLADYGYPFIFSNFNGTSGDVDVLTHEAGHAFADYVAGQQIPLHALRNPTMEGCETHSMSMEFLTAPWHHLFFGEQNDKYQLSHAEDALLFIPYGCLVDHFQEEVYAHPDWTPEERNQCWLRLEKRYRPYLDFDNLPFYSRGAGWQRQLHIYLYPFYYIDYCLAQVMSLQYFALSLQDRDKAWEKYMDFVKLGGTKTFVDLAHAVGLRSPLDPGCVKDVCQATFQWTEEHLVE</sequence>
<dbReference type="AlphaFoldDB" id="A0A9D1YFI7"/>
<dbReference type="Gene3D" id="1.10.1370.30">
    <property type="match status" value="1"/>
</dbReference>
<reference evidence="8" key="2">
    <citation type="submission" date="2021-04" db="EMBL/GenBank/DDBJ databases">
        <authorList>
            <person name="Gilroy R."/>
        </authorList>
    </citation>
    <scope>NUCLEOTIDE SEQUENCE</scope>
    <source>
        <strain evidence="8">1282</strain>
    </source>
</reference>
<reference evidence="8" key="1">
    <citation type="journal article" date="2021" name="PeerJ">
        <title>Extensive microbial diversity within the chicken gut microbiome revealed by metagenomics and culture.</title>
        <authorList>
            <person name="Gilroy R."/>
            <person name="Ravi A."/>
            <person name="Getino M."/>
            <person name="Pursley I."/>
            <person name="Horton D.L."/>
            <person name="Alikhan N.F."/>
            <person name="Baker D."/>
            <person name="Gharbi K."/>
            <person name="Hall N."/>
            <person name="Watson M."/>
            <person name="Adriaenssens E.M."/>
            <person name="Foster-Nyarko E."/>
            <person name="Jarju S."/>
            <person name="Secka A."/>
            <person name="Antonio M."/>
            <person name="Oren A."/>
            <person name="Chaudhuri R.R."/>
            <person name="La Ragione R."/>
            <person name="Hildebrand F."/>
            <person name="Pallen M.J."/>
        </authorList>
    </citation>
    <scope>NUCLEOTIDE SEQUENCE</scope>
    <source>
        <strain evidence="8">1282</strain>
    </source>
</reference>
<comment type="caution">
    <text evidence="8">The sequence shown here is derived from an EMBL/GenBank/DDBJ whole genome shotgun (WGS) entry which is preliminary data.</text>
</comment>
<dbReference type="Pfam" id="PF01432">
    <property type="entry name" value="Peptidase_M3"/>
    <property type="match status" value="1"/>
</dbReference>
<dbReference type="EMBL" id="DXDU01000060">
    <property type="protein sequence ID" value="HIY26283.1"/>
    <property type="molecule type" value="Genomic_DNA"/>
</dbReference>
<evidence type="ECO:0000256" key="2">
    <source>
        <dbReference type="ARBA" id="ARBA00022723"/>
    </source>
</evidence>
<keyword evidence="2 6" id="KW-0479">Metal-binding</keyword>
<dbReference type="InterPro" id="IPR001567">
    <property type="entry name" value="Pept_M3A_M3B_dom"/>
</dbReference>
<accession>A0A9D1YFI7</accession>
<comment type="cofactor">
    <cofactor evidence="6">
        <name>Zn(2+)</name>
        <dbReference type="ChEBI" id="CHEBI:29105"/>
    </cofactor>
    <text evidence="6">Binds 1 zinc ion.</text>
</comment>
<dbReference type="GO" id="GO:0004222">
    <property type="term" value="F:metalloendopeptidase activity"/>
    <property type="evidence" value="ECO:0007669"/>
    <property type="project" value="InterPro"/>
</dbReference>
<dbReference type="CDD" id="cd09606">
    <property type="entry name" value="M3B_PepF"/>
    <property type="match status" value="1"/>
</dbReference>
<dbReference type="InterPro" id="IPR011976">
    <property type="entry name" value="Pept_M3B_oligopep-rel"/>
</dbReference>
<feature type="domain" description="Peptidase M3A/M3B catalytic" evidence="7">
    <location>
        <begin position="165"/>
        <end position="541"/>
    </location>
</feature>
<dbReference type="SUPFAM" id="SSF55486">
    <property type="entry name" value="Metalloproteases ('zincins'), catalytic domain"/>
    <property type="match status" value="1"/>
</dbReference>
<evidence type="ECO:0000256" key="4">
    <source>
        <dbReference type="ARBA" id="ARBA00022833"/>
    </source>
</evidence>
<keyword evidence="1 6" id="KW-0645">Protease</keyword>
<evidence type="ECO:0000313" key="8">
    <source>
        <dbReference type="EMBL" id="HIY26283.1"/>
    </source>
</evidence>
<evidence type="ECO:0000256" key="6">
    <source>
        <dbReference type="RuleBase" id="RU003435"/>
    </source>
</evidence>